<dbReference type="GO" id="GO:0000162">
    <property type="term" value="P:L-tryptophan biosynthetic process"/>
    <property type="evidence" value="ECO:0007669"/>
    <property type="project" value="UniProtKB-UniRule"/>
</dbReference>
<dbReference type="PANTHER" id="PTHR42894:SF1">
    <property type="entry name" value="N-(5'-PHOSPHORIBOSYL)ANTHRANILATE ISOMERASE"/>
    <property type="match status" value="1"/>
</dbReference>
<name>A0A347ZQD7_9CHLR</name>
<dbReference type="EMBL" id="QUMS01000004">
    <property type="protein sequence ID" value="REG06152.1"/>
    <property type="molecule type" value="Genomic_DNA"/>
</dbReference>
<evidence type="ECO:0000256" key="6">
    <source>
        <dbReference type="ARBA" id="ARBA00022822"/>
    </source>
</evidence>
<dbReference type="RefSeq" id="WP_116225853.1">
    <property type="nucleotide sequence ID" value="NZ_AP018437.1"/>
</dbReference>
<dbReference type="EC" id="5.3.1.24" evidence="3 9"/>
<keyword evidence="7 9" id="KW-0057">Aromatic amino acid biosynthesis</keyword>
<accession>A0A347ZQD7</accession>
<keyword evidence="6 9" id="KW-0822">Tryptophan biosynthesis</keyword>
<dbReference type="InterPro" id="IPR001240">
    <property type="entry name" value="PRAI_dom"/>
</dbReference>
<reference evidence="11 12" key="1">
    <citation type="submission" date="2018-08" db="EMBL/GenBank/DDBJ databases">
        <title>Genomic Encyclopedia of Type Strains, Phase IV (KMG-IV): sequencing the most valuable type-strain genomes for metagenomic binning, comparative biology and taxonomic classification.</title>
        <authorList>
            <person name="Goeker M."/>
        </authorList>
    </citation>
    <scope>NUCLEOTIDE SEQUENCE [LARGE SCALE GENOMIC DNA]</scope>
    <source>
        <strain evidence="11 12">DSM 23923</strain>
    </source>
</reference>
<comment type="catalytic activity">
    <reaction evidence="1 9">
        <text>N-(5-phospho-beta-D-ribosyl)anthranilate = 1-(2-carboxyphenylamino)-1-deoxy-D-ribulose 5-phosphate</text>
        <dbReference type="Rhea" id="RHEA:21540"/>
        <dbReference type="ChEBI" id="CHEBI:18277"/>
        <dbReference type="ChEBI" id="CHEBI:58613"/>
        <dbReference type="EC" id="5.3.1.24"/>
    </reaction>
</comment>
<dbReference type="Pfam" id="PF00697">
    <property type="entry name" value="PRAI"/>
    <property type="match status" value="1"/>
</dbReference>
<keyword evidence="12" id="KW-1185">Reference proteome</keyword>
<dbReference type="PANTHER" id="PTHR42894">
    <property type="entry name" value="N-(5'-PHOSPHORIBOSYL)ANTHRANILATE ISOMERASE"/>
    <property type="match status" value="1"/>
</dbReference>
<comment type="similarity">
    <text evidence="9">Belongs to the TrpF family.</text>
</comment>
<dbReference type="Proteomes" id="UP000256388">
    <property type="component" value="Unassembled WGS sequence"/>
</dbReference>
<dbReference type="Gene3D" id="3.20.20.70">
    <property type="entry name" value="Aldolase class I"/>
    <property type="match status" value="1"/>
</dbReference>
<dbReference type="OrthoDB" id="9786954at2"/>
<evidence type="ECO:0000256" key="1">
    <source>
        <dbReference type="ARBA" id="ARBA00001164"/>
    </source>
</evidence>
<sequence length="226" mass="24317">MLIQIYAFTDTKTAVKAVEMGVNHVGFVAGKYDVVPAELTFNEAREIVTALPPQATAVALTMAEDVDEIMRMVDAVQPNIVHISSDVDLVNVEMMRELHERLAGQARLMKAIPVENEGSIAVAKAYAAVSDVLLLDTKHADFPGVGATGLTHDWSVSRRIVETAGIPVIMAGGLTPQNVGAAMREIKPWAVDSNTSTNRESSNVEKDLTRIRAFVDAVHAAEKAQA</sequence>
<evidence type="ECO:0000259" key="10">
    <source>
        <dbReference type="Pfam" id="PF00697"/>
    </source>
</evidence>
<keyword evidence="5 9" id="KW-0028">Amino-acid biosynthesis</keyword>
<evidence type="ECO:0000256" key="9">
    <source>
        <dbReference type="HAMAP-Rule" id="MF_00135"/>
    </source>
</evidence>
<dbReference type="HAMAP" id="MF_00135">
    <property type="entry name" value="PRAI"/>
    <property type="match status" value="1"/>
</dbReference>
<dbReference type="InterPro" id="IPR011060">
    <property type="entry name" value="RibuloseP-bd_barrel"/>
</dbReference>
<proteinExistence type="inferred from homology"/>
<feature type="domain" description="N-(5'phosphoribosyl) anthranilate isomerase (PRAI)" evidence="10">
    <location>
        <begin position="6"/>
        <end position="216"/>
    </location>
</feature>
<evidence type="ECO:0000256" key="4">
    <source>
        <dbReference type="ARBA" id="ARBA00022272"/>
    </source>
</evidence>
<evidence type="ECO:0000313" key="12">
    <source>
        <dbReference type="Proteomes" id="UP000256388"/>
    </source>
</evidence>
<comment type="caution">
    <text evidence="11">The sequence shown here is derived from an EMBL/GenBank/DDBJ whole genome shotgun (WGS) entry which is preliminary data.</text>
</comment>
<evidence type="ECO:0000256" key="8">
    <source>
        <dbReference type="ARBA" id="ARBA00023235"/>
    </source>
</evidence>
<evidence type="ECO:0000256" key="2">
    <source>
        <dbReference type="ARBA" id="ARBA00004664"/>
    </source>
</evidence>
<evidence type="ECO:0000256" key="5">
    <source>
        <dbReference type="ARBA" id="ARBA00022605"/>
    </source>
</evidence>
<dbReference type="SUPFAM" id="SSF51366">
    <property type="entry name" value="Ribulose-phoshate binding barrel"/>
    <property type="match status" value="1"/>
</dbReference>
<comment type="pathway">
    <text evidence="2 9">Amino-acid biosynthesis; L-tryptophan biosynthesis; L-tryptophan from chorismate: step 3/5.</text>
</comment>
<organism evidence="11 12">
    <name type="scientific">Pelolinea submarina</name>
    <dbReference type="NCBI Taxonomy" id="913107"/>
    <lineage>
        <taxon>Bacteria</taxon>
        <taxon>Bacillati</taxon>
        <taxon>Chloroflexota</taxon>
        <taxon>Anaerolineae</taxon>
        <taxon>Anaerolineales</taxon>
        <taxon>Anaerolineaceae</taxon>
        <taxon>Pelolinea</taxon>
    </lineage>
</organism>
<dbReference type="CDD" id="cd00405">
    <property type="entry name" value="PRAI"/>
    <property type="match status" value="1"/>
</dbReference>
<evidence type="ECO:0000313" key="11">
    <source>
        <dbReference type="EMBL" id="REG06152.1"/>
    </source>
</evidence>
<dbReference type="InterPro" id="IPR044643">
    <property type="entry name" value="TrpF_fam"/>
</dbReference>
<dbReference type="UniPathway" id="UPA00035">
    <property type="reaction ID" value="UER00042"/>
</dbReference>
<dbReference type="AlphaFoldDB" id="A0A347ZQD7"/>
<evidence type="ECO:0000256" key="3">
    <source>
        <dbReference type="ARBA" id="ARBA00012572"/>
    </source>
</evidence>
<evidence type="ECO:0000256" key="7">
    <source>
        <dbReference type="ARBA" id="ARBA00023141"/>
    </source>
</evidence>
<protein>
    <recommendedName>
        <fullName evidence="4 9">N-(5'-phosphoribosyl)anthranilate isomerase</fullName>
        <shortName evidence="9">PRAI</shortName>
        <ecNumber evidence="3 9">5.3.1.24</ecNumber>
    </recommendedName>
</protein>
<dbReference type="GO" id="GO:0004640">
    <property type="term" value="F:phosphoribosylanthranilate isomerase activity"/>
    <property type="evidence" value="ECO:0007669"/>
    <property type="project" value="UniProtKB-UniRule"/>
</dbReference>
<keyword evidence="8 9" id="KW-0413">Isomerase</keyword>
<gene>
    <name evidence="9" type="primary">trpF</name>
    <name evidence="11" type="ORF">DFR64_2583</name>
</gene>
<dbReference type="InterPro" id="IPR013785">
    <property type="entry name" value="Aldolase_TIM"/>
</dbReference>